<protein>
    <submittedName>
        <fullName evidence="2">Uncharacterized protein</fullName>
    </submittedName>
</protein>
<dbReference type="AlphaFoldDB" id="A0A6A6F6H8"/>
<feature type="region of interest" description="Disordered" evidence="1">
    <location>
        <begin position="203"/>
        <end position="237"/>
    </location>
</feature>
<reference evidence="2" key="1">
    <citation type="journal article" date="2020" name="Stud. Mycol.">
        <title>101 Dothideomycetes genomes: a test case for predicting lifestyles and emergence of pathogens.</title>
        <authorList>
            <person name="Haridas S."/>
            <person name="Albert R."/>
            <person name="Binder M."/>
            <person name="Bloem J."/>
            <person name="Labutti K."/>
            <person name="Salamov A."/>
            <person name="Andreopoulos B."/>
            <person name="Baker S."/>
            <person name="Barry K."/>
            <person name="Bills G."/>
            <person name="Bluhm B."/>
            <person name="Cannon C."/>
            <person name="Castanera R."/>
            <person name="Culley D."/>
            <person name="Daum C."/>
            <person name="Ezra D."/>
            <person name="Gonzalez J."/>
            <person name="Henrissat B."/>
            <person name="Kuo A."/>
            <person name="Liang C."/>
            <person name="Lipzen A."/>
            <person name="Lutzoni F."/>
            <person name="Magnuson J."/>
            <person name="Mondo S."/>
            <person name="Nolan M."/>
            <person name="Ohm R."/>
            <person name="Pangilinan J."/>
            <person name="Park H.-J."/>
            <person name="Ramirez L."/>
            <person name="Alfaro M."/>
            <person name="Sun H."/>
            <person name="Tritt A."/>
            <person name="Yoshinaga Y."/>
            <person name="Zwiers L.-H."/>
            <person name="Turgeon B."/>
            <person name="Goodwin S."/>
            <person name="Spatafora J."/>
            <person name="Crous P."/>
            <person name="Grigoriev I."/>
        </authorList>
    </citation>
    <scope>NUCLEOTIDE SEQUENCE</scope>
    <source>
        <strain evidence="2">SCOH1-5</strain>
    </source>
</reference>
<name>A0A6A6F6H8_9PEZI</name>
<dbReference type="Proteomes" id="UP000799539">
    <property type="component" value="Unassembled WGS sequence"/>
</dbReference>
<evidence type="ECO:0000256" key="1">
    <source>
        <dbReference type="SAM" id="MobiDB-lite"/>
    </source>
</evidence>
<evidence type="ECO:0000313" key="2">
    <source>
        <dbReference type="EMBL" id="KAF2209053.1"/>
    </source>
</evidence>
<dbReference type="EMBL" id="ML992689">
    <property type="protein sequence ID" value="KAF2209053.1"/>
    <property type="molecule type" value="Genomic_DNA"/>
</dbReference>
<organism evidence="2 3">
    <name type="scientific">Cercospora zeae-maydis SCOH1-5</name>
    <dbReference type="NCBI Taxonomy" id="717836"/>
    <lineage>
        <taxon>Eukaryota</taxon>
        <taxon>Fungi</taxon>
        <taxon>Dikarya</taxon>
        <taxon>Ascomycota</taxon>
        <taxon>Pezizomycotina</taxon>
        <taxon>Dothideomycetes</taxon>
        <taxon>Dothideomycetidae</taxon>
        <taxon>Mycosphaerellales</taxon>
        <taxon>Mycosphaerellaceae</taxon>
        <taxon>Cercospora</taxon>
    </lineage>
</organism>
<keyword evidence="3" id="KW-1185">Reference proteome</keyword>
<gene>
    <name evidence="2" type="ORF">CERZMDRAFT_87241</name>
</gene>
<evidence type="ECO:0000313" key="3">
    <source>
        <dbReference type="Proteomes" id="UP000799539"/>
    </source>
</evidence>
<accession>A0A6A6F6H8</accession>
<sequence>MTLAAGAAEPLGNPHGHASRVFLSVYEAAGHTCCAYIASEAPKLSREYKSQTFDTNDDYDKPSPTTLCAEHTATVLGAFIFQQHVEPNFELHTPPAPNPPAFNRSHVELVCSIMTQPQRAAAPMLSTLALAVIKLPKWLLSMQDVSKGAVPLVPGSMCMEHPRRPLRGLHLFGLMYQVRACGHHRSSSFVTFSSRYLLSKRTPLPNPLPKHPKHCRNSTECRRDTGKHEPVTPISTKNNLSRSPLLCSLQKKKRKATHIALLAPKFPNIALPNNGRVPEKTASKNDIGATAEAVREAYVSQRYWLSTLSNSTILYPTKASEQIEAQGEAEEFSGGTEKANHHLRRHQVSKTPSTKVMLV</sequence>
<feature type="compositionally biased region" description="Basic and acidic residues" evidence="1">
    <location>
        <begin position="217"/>
        <end position="230"/>
    </location>
</feature>
<proteinExistence type="predicted"/>